<dbReference type="AlphaFoldDB" id="A0A1I1XYN1"/>
<comment type="caution">
    <text evidence="1">Lacks conserved residue(s) required for the propagation of feature annotation.</text>
</comment>
<name>A0A1I1XYN1_9BACT</name>
<dbReference type="SUPFAM" id="SSF52172">
    <property type="entry name" value="CheY-like"/>
    <property type="match status" value="1"/>
</dbReference>
<dbReference type="InterPro" id="IPR013815">
    <property type="entry name" value="ATP_grasp_subdomain_1"/>
</dbReference>
<dbReference type="InterPro" id="IPR001789">
    <property type="entry name" value="Sig_transdc_resp-reg_receiver"/>
</dbReference>
<gene>
    <name evidence="3" type="ORF">SAMN05444380_10714</name>
</gene>
<dbReference type="Proteomes" id="UP000181976">
    <property type="component" value="Unassembled WGS sequence"/>
</dbReference>
<evidence type="ECO:0000313" key="3">
    <source>
        <dbReference type="EMBL" id="SFE12404.1"/>
    </source>
</evidence>
<evidence type="ECO:0000256" key="1">
    <source>
        <dbReference type="PROSITE-ProRule" id="PRU00169"/>
    </source>
</evidence>
<dbReference type="Pfam" id="PF01326">
    <property type="entry name" value="PPDK_N"/>
    <property type="match status" value="1"/>
</dbReference>
<dbReference type="eggNOG" id="COG0745">
    <property type="taxonomic scope" value="Bacteria"/>
</dbReference>
<dbReference type="GO" id="GO:0016301">
    <property type="term" value="F:kinase activity"/>
    <property type="evidence" value="ECO:0007669"/>
    <property type="project" value="InterPro"/>
</dbReference>
<dbReference type="GO" id="GO:0005524">
    <property type="term" value="F:ATP binding"/>
    <property type="evidence" value="ECO:0007669"/>
    <property type="project" value="InterPro"/>
</dbReference>
<dbReference type="STRING" id="385682.SAMN05444380_10714"/>
<protein>
    <submittedName>
        <fullName evidence="3">Response regulator receiver domain-containing protein</fullName>
    </submittedName>
</protein>
<evidence type="ECO:0000313" key="4">
    <source>
        <dbReference type="Proteomes" id="UP000181976"/>
    </source>
</evidence>
<keyword evidence="4" id="KW-1185">Reference proteome</keyword>
<dbReference type="Gene3D" id="3.40.50.2300">
    <property type="match status" value="1"/>
</dbReference>
<dbReference type="Gene3D" id="3.30.1490.20">
    <property type="entry name" value="ATP-grasp fold, A domain"/>
    <property type="match status" value="1"/>
</dbReference>
<dbReference type="PROSITE" id="PS50110">
    <property type="entry name" value="RESPONSE_REGULATORY"/>
    <property type="match status" value="1"/>
</dbReference>
<dbReference type="InterPro" id="IPR002192">
    <property type="entry name" value="PPDK_AMP/ATP-bd"/>
</dbReference>
<evidence type="ECO:0000259" key="2">
    <source>
        <dbReference type="PROSITE" id="PS50110"/>
    </source>
</evidence>
<reference evidence="3 4" key="1">
    <citation type="submission" date="2016-10" db="EMBL/GenBank/DDBJ databases">
        <authorList>
            <person name="de Groot N.N."/>
        </authorList>
    </citation>
    <scope>NUCLEOTIDE SEQUENCE [LARGE SCALE GENOMIC DNA]</scope>
    <source>
        <strain evidence="3 4">DSM 19012</strain>
    </source>
</reference>
<dbReference type="GO" id="GO:0000160">
    <property type="term" value="P:phosphorelay signal transduction system"/>
    <property type="evidence" value="ECO:0007669"/>
    <property type="project" value="InterPro"/>
</dbReference>
<dbReference type="CDD" id="cd00156">
    <property type="entry name" value="REC"/>
    <property type="match status" value="1"/>
</dbReference>
<dbReference type="InParanoid" id="A0A1I1XYN1"/>
<dbReference type="OrthoDB" id="9812167at2"/>
<dbReference type="InterPro" id="IPR011006">
    <property type="entry name" value="CheY-like_superfamily"/>
</dbReference>
<organism evidence="3 4">
    <name type="scientific">Thermophagus xiamenensis</name>
    <dbReference type="NCBI Taxonomy" id="385682"/>
    <lineage>
        <taxon>Bacteria</taxon>
        <taxon>Pseudomonadati</taxon>
        <taxon>Bacteroidota</taxon>
        <taxon>Bacteroidia</taxon>
        <taxon>Marinilabiliales</taxon>
        <taxon>Marinilabiliaceae</taxon>
        <taxon>Thermophagus</taxon>
    </lineage>
</organism>
<dbReference type="SUPFAM" id="SSF56059">
    <property type="entry name" value="Glutathione synthetase ATP-binding domain-like"/>
    <property type="match status" value="1"/>
</dbReference>
<dbReference type="EMBL" id="FONA01000007">
    <property type="protein sequence ID" value="SFE12404.1"/>
    <property type="molecule type" value="Genomic_DNA"/>
</dbReference>
<sequence length="981" mass="111524">MDWHFTYPNFSETAFEQLMQKRIHKVLLICSSYDAFMLEEDGRIDEQIFNEYVALSLRYPPHFIQVSSAGEAFKVLEKEQVDLIITMLSVGEMDPFSLSRRIKDSYPKIPIVVLTPFSREVSIQLEREDTSAIDYVFCWLGNANLLLAIIKLIEDRMNAPYDITEVGVQAILLIEDSVRFYSSYLPLIYKIVFRQSQKFMQEGLNEHQKMMRMRGRPKILLARTYEEAESYYNKYKSNLLGIISDVSFKHEGTKEQGAGIQLAKRVKNDNPYLPILLQSSDIRIAEEAKLLKVGFIHKQSKFLLQELKDFLNTYLAFGDFIFIDPSTGQEIGRASNLKELQARLMEIPDNSLLYHFKRDHVSKWLTARALFPIANVVKQMNVEDDTDMAVHKEKLVRLIAAFRKSKGRGIIASFDRERYDEYVTFSRIGQGSIGGKARGLAFLNSLIKRHSQLNQYPGVSIMIPRTIVLGIDVFENFMEENNLYSIGLSDASDEEIFNHFVKGKLPDHLSYDLLKFVKVVKRPIAIRSSSVLEDSHYQPFAGIYSTYMIAPSKEEVMVRQIMDAIKGVYASVYYKSSRAYMEGTTNLIDEERMGIVLQEVVGQAHGNRFYPTFSGVARSVNFYPIPPEKPEDGVVNVALGLGRHIVEGGISLRFSPKFPQKVLQLSTPEMAVRETQKTFFALDLDAKKFEPSVNDGINILKLNVGDAEEDGSLKWIASVFDMQNHMIRDGLMAEGVRLITFANILKYDAFPLADICRKILEIGQDEMKQPVEIEFAVDLQTPDGKPIFYLLQIRPVVSTKNPIGPDLSNFDPKDCFLYSQSALGNGEIHDITDVVYVKTDTFKPSLNREIANHIEKINDKLQNKGRSYLLIGPGRWGSQDPWLGVPVRWGQIAGARTIVEMGLEDYHVEPSQGTHFFQNLTSLKVGYLTVNPSIGEGYINLELLDSHPAEEDTGLVRHVRFPKPFSTLIDGKNNIGVIVFD</sequence>
<accession>A0A1I1XYN1</accession>
<dbReference type="eggNOG" id="COG0574">
    <property type="taxonomic scope" value="Bacteria"/>
</dbReference>
<dbReference type="RefSeq" id="WP_010526267.1">
    <property type="nucleotide sequence ID" value="NZ_AFSL01000006.1"/>
</dbReference>
<feature type="domain" description="Response regulatory" evidence="2">
    <location>
        <begin position="34"/>
        <end position="153"/>
    </location>
</feature>
<proteinExistence type="predicted"/>